<dbReference type="Proteomes" id="UP000193391">
    <property type="component" value="Unassembled WGS sequence"/>
</dbReference>
<evidence type="ECO:0000313" key="2">
    <source>
        <dbReference type="Proteomes" id="UP000193391"/>
    </source>
</evidence>
<organism evidence="1 2">
    <name type="scientific">Thalassospira mesophila</name>
    <dbReference type="NCBI Taxonomy" id="1293891"/>
    <lineage>
        <taxon>Bacteria</taxon>
        <taxon>Pseudomonadati</taxon>
        <taxon>Pseudomonadota</taxon>
        <taxon>Alphaproteobacteria</taxon>
        <taxon>Rhodospirillales</taxon>
        <taxon>Thalassospiraceae</taxon>
        <taxon>Thalassospira</taxon>
    </lineage>
</organism>
<dbReference type="EMBL" id="JFKA01000007">
    <property type="protein sequence ID" value="OSQ37150.1"/>
    <property type="molecule type" value="Genomic_DNA"/>
</dbReference>
<proteinExistence type="predicted"/>
<dbReference type="PIRSF" id="PIRSF030820">
    <property type="entry name" value="UCP030820"/>
    <property type="match status" value="1"/>
</dbReference>
<dbReference type="AlphaFoldDB" id="A0A1Y2KXP2"/>
<reference evidence="1 2" key="1">
    <citation type="submission" date="2014-03" db="EMBL/GenBank/DDBJ databases">
        <title>The draft genome sequence of Thalassospira mesophila JCM 18969.</title>
        <authorList>
            <person name="Lai Q."/>
            <person name="Shao Z."/>
        </authorList>
    </citation>
    <scope>NUCLEOTIDE SEQUENCE [LARGE SCALE GENOMIC DNA]</scope>
    <source>
        <strain evidence="1 2">JCM 18969</strain>
    </source>
</reference>
<dbReference type="OrthoDB" id="9800421at2"/>
<dbReference type="RefSeq" id="WP_085584029.1">
    <property type="nucleotide sequence ID" value="NZ_JFKA01000007.1"/>
</dbReference>
<dbReference type="STRING" id="1293891.TMES_15085"/>
<comment type="caution">
    <text evidence="1">The sequence shown here is derived from an EMBL/GenBank/DDBJ whole genome shotgun (WGS) entry which is preliminary data.</text>
</comment>
<sequence>MAIVKNDCVIDNEWVALDDESSVPESGANVLVSLARFKAEHDSLIARNGGLGVLLVPGDAPEDLADDIDRFSLIAVKFPAYTDGRGYSYGRILRERYGYKGEMRAVGDVLRDQILYMHRCGFDAYEMADDGDVALEKVRAALRDMTVYYQPTGDDRATAGSLRERRRAALDGASS</sequence>
<dbReference type="Pfam" id="PF06073">
    <property type="entry name" value="DUF934"/>
    <property type="match status" value="1"/>
</dbReference>
<gene>
    <name evidence="1" type="ORF">TMES_15085</name>
</gene>
<accession>A0A1Y2KXP2</accession>
<keyword evidence="2" id="KW-1185">Reference proteome</keyword>
<name>A0A1Y2KXP2_9PROT</name>
<dbReference type="InterPro" id="IPR008318">
    <property type="entry name" value="UCP030820"/>
</dbReference>
<protein>
    <submittedName>
        <fullName evidence="1">Oxidoreductase</fullName>
    </submittedName>
</protein>
<evidence type="ECO:0000313" key="1">
    <source>
        <dbReference type="EMBL" id="OSQ37150.1"/>
    </source>
</evidence>